<dbReference type="GO" id="GO:0005737">
    <property type="term" value="C:cytoplasm"/>
    <property type="evidence" value="ECO:0007669"/>
    <property type="project" value="TreeGrafter"/>
</dbReference>
<organism evidence="4 5">
    <name type="scientific">Ceraceosorus guamensis</name>
    <dbReference type="NCBI Taxonomy" id="1522189"/>
    <lineage>
        <taxon>Eukaryota</taxon>
        <taxon>Fungi</taxon>
        <taxon>Dikarya</taxon>
        <taxon>Basidiomycota</taxon>
        <taxon>Ustilaginomycotina</taxon>
        <taxon>Exobasidiomycetes</taxon>
        <taxon>Ceraceosorales</taxon>
        <taxon>Ceraceosoraceae</taxon>
        <taxon>Ceraceosorus</taxon>
    </lineage>
</organism>
<feature type="compositionally biased region" description="Basic and acidic residues" evidence="2">
    <location>
        <begin position="179"/>
        <end position="201"/>
    </location>
</feature>
<dbReference type="Proteomes" id="UP000245783">
    <property type="component" value="Unassembled WGS sequence"/>
</dbReference>
<dbReference type="InParanoid" id="A0A316W0V2"/>
<dbReference type="GO" id="GO:0000493">
    <property type="term" value="P:box H/ACA snoRNP assembly"/>
    <property type="evidence" value="ECO:0007669"/>
    <property type="project" value="InterPro"/>
</dbReference>
<evidence type="ECO:0000256" key="2">
    <source>
        <dbReference type="SAM" id="MobiDB-lite"/>
    </source>
</evidence>
<dbReference type="PANTHER" id="PTHR12967">
    <property type="entry name" value="PROTEIN SHQ1 HOMOLOG"/>
    <property type="match status" value="1"/>
</dbReference>
<dbReference type="Pfam" id="PF04925">
    <property type="entry name" value="SHQ1"/>
    <property type="match status" value="1"/>
</dbReference>
<dbReference type="PANTHER" id="PTHR12967:SF0">
    <property type="entry name" value="PROTEIN SHQ1 HOMOLOG"/>
    <property type="match status" value="1"/>
</dbReference>
<evidence type="ECO:0000259" key="3">
    <source>
        <dbReference type="Pfam" id="PF04925"/>
    </source>
</evidence>
<sequence length="435" mass="47908">MTSFDGSANGIATPRFALQQNEDSMTITAWCTPSADSSNHSADKEPRAIAEGRTFGLVHRAYYLPLVLPLPCKGVRHYSVSGDAVTVTIDKASAGLWNLEEVVPGIAPELHVGSTQRQANDGPDVISDAVSRANESASSDHRLALVDEESTTSADCVPVEQLPSDSLVRAPRVLAEARSQVHEQPWDEDRDANRRSEEAEKREDECWNEDWYLDNYADEAGEVAACLAWQPSHLVMESHPLALSRDDQPQLDPLHLLLIELLFAQCYDERSNQGDTSVESGWTISVLCRSLVASYLPRETDSSEQCVTAALRVSFRRALTKPLYRSWSLATVVAHDVRTILGAGSSSIRTRLQLIRDCLEEGAAGGDDAMEIYVKDVVGPLAMWHESQPQESYERLAALVHKASEELTRSDVGGPLWDLDTLERAADEVLAEEEQ</sequence>
<feature type="region of interest" description="Disordered" evidence="2">
    <location>
        <begin position="178"/>
        <end position="201"/>
    </location>
</feature>
<dbReference type="RefSeq" id="XP_025370717.1">
    <property type="nucleotide sequence ID" value="XM_025513559.1"/>
</dbReference>
<reference evidence="4 5" key="1">
    <citation type="journal article" date="2018" name="Mol. Biol. Evol.">
        <title>Broad Genomic Sampling Reveals a Smut Pathogenic Ancestry of the Fungal Clade Ustilaginomycotina.</title>
        <authorList>
            <person name="Kijpornyongpan T."/>
            <person name="Mondo S.J."/>
            <person name="Barry K."/>
            <person name="Sandor L."/>
            <person name="Lee J."/>
            <person name="Lipzen A."/>
            <person name="Pangilinan J."/>
            <person name="LaButti K."/>
            <person name="Hainaut M."/>
            <person name="Henrissat B."/>
            <person name="Grigoriev I.V."/>
            <person name="Spatafora J.W."/>
            <person name="Aime M.C."/>
        </authorList>
    </citation>
    <scope>NUCLEOTIDE SEQUENCE [LARGE SCALE GENOMIC DNA]</scope>
    <source>
        <strain evidence="4 5">MCA 4658</strain>
    </source>
</reference>
<accession>A0A316W0V2</accession>
<gene>
    <name evidence="4" type="ORF">IE81DRAFT_322201</name>
</gene>
<dbReference type="AlphaFoldDB" id="A0A316W0V2"/>
<dbReference type="EMBL" id="KZ819368">
    <property type="protein sequence ID" value="PWN43557.1"/>
    <property type="molecule type" value="Genomic_DNA"/>
</dbReference>
<dbReference type="GeneID" id="37035429"/>
<name>A0A316W0V2_9BASI</name>
<dbReference type="FunCoup" id="A0A316W0V2">
    <property type="interactions" value="546"/>
</dbReference>
<dbReference type="GO" id="GO:0051082">
    <property type="term" value="F:unfolded protein binding"/>
    <property type="evidence" value="ECO:0007669"/>
    <property type="project" value="TreeGrafter"/>
</dbReference>
<keyword evidence="5" id="KW-1185">Reference proteome</keyword>
<dbReference type="InterPro" id="IPR007009">
    <property type="entry name" value="Shq1_C"/>
</dbReference>
<dbReference type="GO" id="GO:0005654">
    <property type="term" value="C:nucleoplasm"/>
    <property type="evidence" value="ECO:0007669"/>
    <property type="project" value="TreeGrafter"/>
</dbReference>
<dbReference type="Gene3D" id="2.60.40.790">
    <property type="match status" value="1"/>
</dbReference>
<protein>
    <recommendedName>
        <fullName evidence="3">Shq1 C-terminal domain-containing protein</fullName>
    </recommendedName>
</protein>
<evidence type="ECO:0000313" key="5">
    <source>
        <dbReference type="Proteomes" id="UP000245783"/>
    </source>
</evidence>
<comment type="similarity">
    <text evidence="1">Belongs to the SHQ1 family.</text>
</comment>
<dbReference type="InterPro" id="IPR008978">
    <property type="entry name" value="HSP20-like_chaperone"/>
</dbReference>
<feature type="domain" description="Shq1 C-terminal" evidence="3">
    <location>
        <begin position="252"/>
        <end position="413"/>
    </location>
</feature>
<dbReference type="InterPro" id="IPR039742">
    <property type="entry name" value="Shq1"/>
</dbReference>
<evidence type="ECO:0000256" key="1">
    <source>
        <dbReference type="ARBA" id="ARBA00005607"/>
    </source>
</evidence>
<evidence type="ECO:0000313" key="4">
    <source>
        <dbReference type="EMBL" id="PWN43557.1"/>
    </source>
</evidence>
<dbReference type="STRING" id="1522189.A0A316W0V2"/>
<proteinExistence type="inferred from homology"/>
<dbReference type="OrthoDB" id="73639at2759"/>